<protein>
    <submittedName>
        <fullName evidence="4">Iron-dependent alcohol dehydrogenase</fullName>
    </submittedName>
</protein>
<dbReference type="EMBL" id="CP007711">
    <property type="protein sequence ID" value="AIV03946.1"/>
    <property type="molecule type" value="Genomic_DNA"/>
</dbReference>
<organism evidence="4 5">
    <name type="scientific">Candidatus Malacoplasma girerdii</name>
    <dbReference type="NCBI Taxonomy" id="1318617"/>
    <lineage>
        <taxon>Bacteria</taxon>
        <taxon>Bacillati</taxon>
        <taxon>Mycoplasmatota</taxon>
        <taxon>Mycoplasmoidales</taxon>
        <taxon>Mycoplasmoidaceae</taxon>
        <taxon>Malacoplasma</taxon>
    </lineage>
</organism>
<dbReference type="GO" id="GO:0005829">
    <property type="term" value="C:cytosol"/>
    <property type="evidence" value="ECO:0007669"/>
    <property type="project" value="TreeGrafter"/>
</dbReference>
<dbReference type="Pfam" id="PF25137">
    <property type="entry name" value="ADH_Fe_C"/>
    <property type="match status" value="1"/>
</dbReference>
<dbReference type="GO" id="GO:1990362">
    <property type="term" value="F:butanol dehydrogenase (NAD+) activity"/>
    <property type="evidence" value="ECO:0007669"/>
    <property type="project" value="InterPro"/>
</dbReference>
<feature type="domain" description="Fe-containing alcohol dehydrogenase-like C-terminal" evidence="3">
    <location>
        <begin position="198"/>
        <end position="354"/>
    </location>
</feature>
<dbReference type="Pfam" id="PF00465">
    <property type="entry name" value="Fe-ADH"/>
    <property type="match status" value="1"/>
</dbReference>
<evidence type="ECO:0000256" key="1">
    <source>
        <dbReference type="ARBA" id="ARBA00023002"/>
    </source>
</evidence>
<keyword evidence="1" id="KW-0560">Oxidoreductase</keyword>
<dbReference type="InterPro" id="IPR056798">
    <property type="entry name" value="ADH_Fe_C"/>
</dbReference>
<evidence type="ECO:0000313" key="4">
    <source>
        <dbReference type="EMBL" id="AIV03946.1"/>
    </source>
</evidence>
<dbReference type="CDD" id="cd08187">
    <property type="entry name" value="BDH"/>
    <property type="match status" value="1"/>
</dbReference>
<reference evidence="4 5" key="1">
    <citation type="journal article" date="2014" name="PLoS ONE">
        <title>An emerging Mycoplasma associated with trichomoniasis, vaginal infection and disease.</title>
        <authorList>
            <consortium name="Vaginal Microbiome Consortium"/>
            <person name="Fettweis J.M."/>
            <person name="Serrano M.G."/>
            <person name="Huang B."/>
            <person name="Brooks J.P."/>
            <person name="Glascock A.L."/>
            <person name="Sheth N.U."/>
            <person name="Strauss J.F.III."/>
            <person name="Jefferson K.K."/>
            <person name="Buck G.A."/>
        </authorList>
    </citation>
    <scope>NUCLEOTIDE SEQUENCE [LARGE SCALE GENOMIC DNA]</scope>
    <source>
        <strain evidence="4 5">VCU_M1</strain>
    </source>
</reference>
<name>A0A097STL8_9BACT</name>
<dbReference type="STRING" id="1318617.MGM1_5890"/>
<keyword evidence="5" id="KW-1185">Reference proteome</keyword>
<evidence type="ECO:0000313" key="5">
    <source>
        <dbReference type="Proteomes" id="UP000030066"/>
    </source>
</evidence>
<dbReference type="PANTHER" id="PTHR43633:SF1">
    <property type="entry name" value="ALCOHOL DEHYDROGENASE YQHD"/>
    <property type="match status" value="1"/>
</dbReference>
<dbReference type="SUPFAM" id="SSF56796">
    <property type="entry name" value="Dehydroquinate synthase-like"/>
    <property type="match status" value="1"/>
</dbReference>
<gene>
    <name evidence="4" type="ORF">MGM1_5890</name>
</gene>
<dbReference type="eggNOG" id="COG1979">
    <property type="taxonomic scope" value="Bacteria"/>
</dbReference>
<dbReference type="KEGG" id="mgj:MGM1_5890"/>
<dbReference type="GO" id="GO:0046872">
    <property type="term" value="F:metal ion binding"/>
    <property type="evidence" value="ECO:0007669"/>
    <property type="project" value="InterPro"/>
</dbReference>
<accession>A0A097STL8</accession>
<dbReference type="InterPro" id="IPR001670">
    <property type="entry name" value="ADH_Fe/GldA"/>
</dbReference>
<feature type="domain" description="Alcohol dehydrogenase iron-type/glycerol dehydrogenase GldA" evidence="2">
    <location>
        <begin position="11"/>
        <end position="182"/>
    </location>
</feature>
<dbReference type="FunFam" id="3.40.50.1970:FF:000003">
    <property type="entry name" value="Alcohol dehydrogenase, iron-containing"/>
    <property type="match status" value="1"/>
</dbReference>
<dbReference type="AlphaFoldDB" id="A0A097STL8"/>
<dbReference type="HOGENOM" id="CLU_007207_0_4_14"/>
<dbReference type="PANTHER" id="PTHR43633">
    <property type="entry name" value="ALCOHOL DEHYDROGENASE YQHD"/>
    <property type="match status" value="1"/>
</dbReference>
<evidence type="ECO:0000259" key="2">
    <source>
        <dbReference type="Pfam" id="PF00465"/>
    </source>
</evidence>
<dbReference type="InterPro" id="IPR044731">
    <property type="entry name" value="BDH-like"/>
</dbReference>
<dbReference type="GO" id="GO:0008106">
    <property type="term" value="F:alcohol dehydrogenase (NADP+) activity"/>
    <property type="evidence" value="ECO:0007669"/>
    <property type="project" value="TreeGrafter"/>
</dbReference>
<evidence type="ECO:0000259" key="3">
    <source>
        <dbReference type="Pfam" id="PF25137"/>
    </source>
</evidence>
<dbReference type="Gene3D" id="3.40.50.1970">
    <property type="match status" value="1"/>
</dbReference>
<proteinExistence type="predicted"/>
<dbReference type="GO" id="GO:1990002">
    <property type="term" value="F:methylglyoxal reductase (NADPH) (acetol producing) activity"/>
    <property type="evidence" value="ECO:0007669"/>
    <property type="project" value="TreeGrafter"/>
</dbReference>
<sequence>MYMPSQFYLNTKYYFGVGVVKESLASEIQHIKAKKLLLLYGGGSIKKNGIYDTVINAIKASKVDYIELDGVQPNPIDTHTMEAVNICRKERVDLILAVGGGSVIDEAKVVANIATNHNYKDVWSYMNDEAVNAKNDPLPVFAVIIIAATASENNYGAVITNTKTKDKWGVKTKERPLVCFSDPSYTLTVSKWQTGCGCFDIMSHLLEQYYDVDQTFVWTKNYVIANMKTLLQFTPIVMKDLNNLEARSNILWASAWSHNGLSSFNTRGGDWKVHGLAHSLSGKWDASHGAALALVTPTYIEYMCSISPKFKELSLELAKELFNVNSIDEYIKCFKDYINLCGLPKTYKELNNGKDVTDEEIEWFIGAFDRNTEGWHELGVAIYNKIPK</sequence>
<dbReference type="Proteomes" id="UP000030066">
    <property type="component" value="Chromosome"/>
</dbReference>
<dbReference type="Gene3D" id="1.20.1090.10">
    <property type="entry name" value="Dehydroquinate synthase-like - alpha domain"/>
    <property type="match status" value="1"/>
</dbReference>